<evidence type="ECO:0000313" key="2">
    <source>
        <dbReference type="EMBL" id="WED42755.1"/>
    </source>
</evidence>
<dbReference type="RefSeq" id="WP_275088571.1">
    <property type="nucleotide sequence ID" value="NZ_CP119078.1"/>
</dbReference>
<feature type="transmembrane region" description="Helical" evidence="1">
    <location>
        <begin position="438"/>
        <end position="460"/>
    </location>
</feature>
<dbReference type="EMBL" id="CP119078">
    <property type="protein sequence ID" value="WED42755.1"/>
    <property type="molecule type" value="Genomic_DNA"/>
</dbReference>
<gene>
    <name evidence="2" type="ORF">PXX05_12750</name>
</gene>
<keyword evidence="1" id="KW-1133">Transmembrane helix</keyword>
<dbReference type="Proteomes" id="UP001222087">
    <property type="component" value="Chromosome"/>
</dbReference>
<proteinExistence type="predicted"/>
<accession>A0ABY8APX8</accession>
<keyword evidence="1" id="KW-0812">Transmembrane</keyword>
<sequence>MGARDIFVLDSSDLAMPYAKLDQIYPDFMKLTAGEYVTRIGGTNMPWETLNGRELPKKFPDTKTFAEFHSSFADSQKDSPWKIHLSIHPHDLAKAWDIIYPVLVANKLPKFKVARMAVSRMLFDAMKNISDDFLAKRNISQQDKEQALQDFLRVFNGMQVTIYIPEEKEKEYNKLLDVIEPLLYKAGIRPGVIDKSDRAIGLYSSVRHVGKGYVSHDVATGYKAVHEMDKFKAVKLKWDEIQIKWNGLDYANHIFKAKTTLQQVIDAKRMYDKGLSDKRVFVQVYEVALEYFSRWHKLLKNSELAGLSIKDQKAFTELKQWIDDGYKLLPTLREHHAEKTKEDEYRADLPLHIEPLPVVLPPPPLKRTKGRRNLNWQGQTAGSENNHNPTEPEGVDTKEILQKLYEHRRSSFKDLQNRAVKTKSEGFLDMLDKHFGKLCGGLTGASGGALIAGLFLGSWISGGLFLLLLLSAGAATGIAGYFAGDILFDKPALAHEQNESNSLAINETLAVERKSRAISKEQASVPLSWMYGTTSSPMPLEKPTVDEEHTAVPSM</sequence>
<evidence type="ECO:0000313" key="3">
    <source>
        <dbReference type="Proteomes" id="UP001222087"/>
    </source>
</evidence>
<dbReference type="InterPro" id="IPR038498">
    <property type="entry name" value="OspF/SpvC_sf"/>
</dbReference>
<evidence type="ECO:0008006" key="4">
    <source>
        <dbReference type="Google" id="ProtNLM"/>
    </source>
</evidence>
<keyword evidence="1" id="KW-0472">Membrane</keyword>
<keyword evidence="3" id="KW-1185">Reference proteome</keyword>
<feature type="transmembrane region" description="Helical" evidence="1">
    <location>
        <begin position="466"/>
        <end position="488"/>
    </location>
</feature>
<dbReference type="Gene3D" id="3.30.2430.10">
    <property type="entry name" value="phosphothreonine lyase"/>
    <property type="match status" value="1"/>
</dbReference>
<evidence type="ECO:0000256" key="1">
    <source>
        <dbReference type="SAM" id="Phobius"/>
    </source>
</evidence>
<reference evidence="2 3" key="1">
    <citation type="submission" date="2023-02" db="EMBL/GenBank/DDBJ databases">
        <title>Genome Sequence of L. cardiaca H63T.</title>
        <authorList>
            <person name="Lopez A.E."/>
            <person name="Cianciotto N.P."/>
        </authorList>
    </citation>
    <scope>NUCLEOTIDE SEQUENCE [LARGE SCALE GENOMIC DNA]</scope>
    <source>
        <strain evidence="2 3">H63</strain>
    </source>
</reference>
<name>A0ABY8APX8_9GAMM</name>
<organism evidence="2 3">
    <name type="scientific">Legionella cardiaca</name>
    <dbReference type="NCBI Taxonomy" id="1071983"/>
    <lineage>
        <taxon>Bacteria</taxon>
        <taxon>Pseudomonadati</taxon>
        <taxon>Pseudomonadota</taxon>
        <taxon>Gammaproteobacteria</taxon>
        <taxon>Legionellales</taxon>
        <taxon>Legionellaceae</taxon>
        <taxon>Legionella</taxon>
    </lineage>
</organism>
<protein>
    <recommendedName>
        <fullName evidence="4">Dot/Icm T4SS effector</fullName>
    </recommendedName>
</protein>